<comment type="catalytic activity">
    <reaction evidence="3">
        <text>3'-dephospho-CoA + ATP = ADP + CoA + H(+)</text>
        <dbReference type="Rhea" id="RHEA:18245"/>
        <dbReference type="ChEBI" id="CHEBI:15378"/>
        <dbReference type="ChEBI" id="CHEBI:30616"/>
        <dbReference type="ChEBI" id="CHEBI:57287"/>
        <dbReference type="ChEBI" id="CHEBI:57328"/>
        <dbReference type="ChEBI" id="CHEBI:456216"/>
        <dbReference type="EC" id="2.7.1.24"/>
    </reaction>
</comment>
<keyword evidence="3" id="KW-0963">Cytoplasm</keyword>
<comment type="subcellular location">
    <subcellularLocation>
        <location evidence="3">Cytoplasm</location>
    </subcellularLocation>
</comment>
<dbReference type="GO" id="GO:0005524">
    <property type="term" value="F:ATP binding"/>
    <property type="evidence" value="ECO:0007669"/>
    <property type="project" value="UniProtKB-UniRule"/>
</dbReference>
<dbReference type="InterPro" id="IPR027417">
    <property type="entry name" value="P-loop_NTPase"/>
</dbReference>
<protein>
    <recommendedName>
        <fullName evidence="3 4">Dephospho-CoA kinase</fullName>
        <ecNumber evidence="3 4">2.7.1.24</ecNumber>
    </recommendedName>
    <alternativeName>
        <fullName evidence="3">Dephosphocoenzyme A kinase</fullName>
    </alternativeName>
</protein>
<evidence type="ECO:0000313" key="5">
    <source>
        <dbReference type="EMBL" id="MEB3429450.1"/>
    </source>
</evidence>
<gene>
    <name evidence="3 5" type="primary">coaE</name>
    <name evidence="5" type="ORF">VLK81_05395</name>
</gene>
<dbReference type="PROSITE" id="PS51219">
    <property type="entry name" value="DPCK"/>
    <property type="match status" value="1"/>
</dbReference>
<keyword evidence="3 5" id="KW-0418">Kinase</keyword>
<dbReference type="SUPFAM" id="SSF52540">
    <property type="entry name" value="P-loop containing nucleoside triphosphate hydrolases"/>
    <property type="match status" value="1"/>
</dbReference>
<dbReference type="HAMAP" id="MF_00376">
    <property type="entry name" value="Dephospho_CoA_kinase"/>
    <property type="match status" value="1"/>
</dbReference>
<dbReference type="GO" id="GO:0005737">
    <property type="term" value="C:cytoplasm"/>
    <property type="evidence" value="ECO:0007669"/>
    <property type="project" value="UniProtKB-SubCell"/>
</dbReference>
<evidence type="ECO:0000256" key="2">
    <source>
        <dbReference type="ARBA" id="ARBA00022840"/>
    </source>
</evidence>
<evidence type="ECO:0000256" key="3">
    <source>
        <dbReference type="HAMAP-Rule" id="MF_00376"/>
    </source>
</evidence>
<sequence>MTQNNIVTGEIASGKSEFCKILSKLGYSVYYADKYTKMQYNKENLNQLENIFEFKIDLLNIDYRKLREIIVNDSKKKRKLEKFLWPKILLSIKKDIEKDNKIQKKKFCFIEIPLYFEARDIVDKILTPNKIIYIKRSYESRLEDLIKRDKISPRLAKNHIDTLKYDSENYNKVDYIIDNNLDLNSLEKKAKNMIKLLETGEVIK</sequence>
<comment type="pathway">
    <text evidence="3">Cofactor biosynthesis; coenzyme A biosynthesis; CoA from (R)-pantothenate: step 5/5.</text>
</comment>
<name>A0AAW9MXZ6_9FIRM</name>
<comment type="function">
    <text evidence="3">Catalyzes the phosphorylation of the 3'-hydroxyl group of dephosphocoenzyme A to form coenzyme A.</text>
</comment>
<dbReference type="InterPro" id="IPR001977">
    <property type="entry name" value="Depp_CoAkinase"/>
</dbReference>
<dbReference type="PANTHER" id="PTHR10695:SF46">
    <property type="entry name" value="BIFUNCTIONAL COENZYME A SYNTHASE-RELATED"/>
    <property type="match status" value="1"/>
</dbReference>
<comment type="caution">
    <text evidence="5">The sequence shown here is derived from an EMBL/GenBank/DDBJ whole genome shotgun (WGS) entry which is preliminary data.</text>
</comment>
<dbReference type="CDD" id="cd02022">
    <property type="entry name" value="DPCK"/>
    <property type="match status" value="1"/>
</dbReference>
<dbReference type="PANTHER" id="PTHR10695">
    <property type="entry name" value="DEPHOSPHO-COA KINASE-RELATED"/>
    <property type="match status" value="1"/>
</dbReference>
<dbReference type="Proteomes" id="UP001357733">
    <property type="component" value="Unassembled WGS sequence"/>
</dbReference>
<keyword evidence="3 5" id="KW-0808">Transferase</keyword>
<keyword evidence="6" id="KW-1185">Reference proteome</keyword>
<proteinExistence type="inferred from homology"/>
<dbReference type="NCBIfam" id="TIGR00152">
    <property type="entry name" value="dephospho-CoA kinase"/>
    <property type="match status" value="1"/>
</dbReference>
<dbReference type="GO" id="GO:0015937">
    <property type="term" value="P:coenzyme A biosynthetic process"/>
    <property type="evidence" value="ECO:0007669"/>
    <property type="project" value="UniProtKB-UniRule"/>
</dbReference>
<accession>A0AAW9MXZ6</accession>
<keyword evidence="3" id="KW-0173">Coenzyme A biosynthesis</keyword>
<reference evidence="5 6" key="1">
    <citation type="submission" date="2024-01" db="EMBL/GenBank/DDBJ databases">
        <title>Complete genome sequence of Citroniella saccharovorans strain M6.X9, isolated from human fecal sample.</title>
        <authorList>
            <person name="Cheng G."/>
            <person name="Westerholm M."/>
            <person name="Schnurer A."/>
        </authorList>
    </citation>
    <scope>NUCLEOTIDE SEQUENCE [LARGE SCALE GENOMIC DNA]</scope>
    <source>
        <strain evidence="5 6">DSM 29873</strain>
    </source>
</reference>
<dbReference type="GO" id="GO:0004140">
    <property type="term" value="F:dephospho-CoA kinase activity"/>
    <property type="evidence" value="ECO:0007669"/>
    <property type="project" value="UniProtKB-UniRule"/>
</dbReference>
<dbReference type="Gene3D" id="3.40.50.300">
    <property type="entry name" value="P-loop containing nucleotide triphosphate hydrolases"/>
    <property type="match status" value="1"/>
</dbReference>
<feature type="binding site" evidence="3">
    <location>
        <begin position="12"/>
        <end position="17"/>
    </location>
    <ligand>
        <name>ATP</name>
        <dbReference type="ChEBI" id="CHEBI:30616"/>
    </ligand>
</feature>
<keyword evidence="1 3" id="KW-0547">Nucleotide-binding</keyword>
<organism evidence="5 6">
    <name type="scientific">Citroniella saccharovorans</name>
    <dbReference type="NCBI Taxonomy" id="2053367"/>
    <lineage>
        <taxon>Bacteria</taxon>
        <taxon>Bacillati</taxon>
        <taxon>Bacillota</taxon>
        <taxon>Tissierellia</taxon>
        <taxon>Tissierellales</taxon>
        <taxon>Peptoniphilaceae</taxon>
        <taxon>Citroniella</taxon>
    </lineage>
</organism>
<evidence type="ECO:0000313" key="6">
    <source>
        <dbReference type="Proteomes" id="UP001357733"/>
    </source>
</evidence>
<comment type="similarity">
    <text evidence="3">Belongs to the CoaE family.</text>
</comment>
<dbReference type="AlphaFoldDB" id="A0AAW9MXZ6"/>
<dbReference type="Pfam" id="PF01121">
    <property type="entry name" value="CoaE"/>
    <property type="match status" value="1"/>
</dbReference>
<evidence type="ECO:0000256" key="4">
    <source>
        <dbReference type="NCBIfam" id="TIGR00152"/>
    </source>
</evidence>
<dbReference type="RefSeq" id="WP_324619639.1">
    <property type="nucleotide sequence ID" value="NZ_JAYKOT010000003.1"/>
</dbReference>
<evidence type="ECO:0000256" key="1">
    <source>
        <dbReference type="ARBA" id="ARBA00022741"/>
    </source>
</evidence>
<dbReference type="EC" id="2.7.1.24" evidence="3 4"/>
<keyword evidence="2 3" id="KW-0067">ATP-binding</keyword>
<dbReference type="EMBL" id="JAYKOT010000003">
    <property type="protein sequence ID" value="MEB3429450.1"/>
    <property type="molecule type" value="Genomic_DNA"/>
</dbReference>